<keyword evidence="2" id="KW-1185">Reference proteome</keyword>
<evidence type="ECO:0008006" key="3">
    <source>
        <dbReference type="Google" id="ProtNLM"/>
    </source>
</evidence>
<reference evidence="1 2" key="1">
    <citation type="submission" date="2020-08" db="EMBL/GenBank/DDBJ databases">
        <title>Genomic Encyclopedia of Type Strains, Phase IV (KMG-IV): sequencing the most valuable type-strain genomes for metagenomic binning, comparative biology and taxonomic classification.</title>
        <authorList>
            <person name="Goeker M."/>
        </authorList>
    </citation>
    <scope>NUCLEOTIDE SEQUENCE [LARGE SCALE GENOMIC DNA]</scope>
    <source>
        <strain evidence="1 2">DSM 17992</strain>
    </source>
</reference>
<evidence type="ECO:0000313" key="1">
    <source>
        <dbReference type="EMBL" id="MBB6208482.1"/>
    </source>
</evidence>
<dbReference type="Proteomes" id="UP000575983">
    <property type="component" value="Unassembled WGS sequence"/>
</dbReference>
<accession>A0A7W9ZD73</accession>
<evidence type="ECO:0000313" key="2">
    <source>
        <dbReference type="Proteomes" id="UP000575983"/>
    </source>
</evidence>
<dbReference type="RefSeq" id="WP_281382044.1">
    <property type="nucleotide sequence ID" value="NZ_CP179523.1"/>
</dbReference>
<sequence length="73" mass="8176">MKKYKCIVKDLSYGGALVIVSFEGDINKDIVVDLIFSFEFMDKEIFIGGKLRRSGAIQMSSRKVFALGLVLLL</sequence>
<proteinExistence type="predicted"/>
<comment type="caution">
    <text evidence="1">The sequence shown here is derived from an EMBL/GenBank/DDBJ whole genome shotgun (WGS) entry which is preliminary data.</text>
</comment>
<dbReference type="EMBL" id="JACHFC010000008">
    <property type="protein sequence ID" value="MBB6208482.1"/>
    <property type="molecule type" value="Genomic_DNA"/>
</dbReference>
<organism evidence="1 2">
    <name type="scientific">Borreliella lanei</name>
    <dbReference type="NCBI Taxonomy" id="373540"/>
    <lineage>
        <taxon>Bacteria</taxon>
        <taxon>Pseudomonadati</taxon>
        <taxon>Spirochaetota</taxon>
        <taxon>Spirochaetia</taxon>
        <taxon>Spirochaetales</taxon>
        <taxon>Borreliaceae</taxon>
        <taxon>Borreliella</taxon>
    </lineage>
</organism>
<dbReference type="AlphaFoldDB" id="A0A7W9ZD73"/>
<protein>
    <recommendedName>
        <fullName evidence="3">PilZ domain-containing protein</fullName>
    </recommendedName>
</protein>
<name>A0A7W9ZD73_9SPIR</name>
<gene>
    <name evidence="1" type="ORF">HNQ06_001012</name>
</gene>